<evidence type="ECO:0000313" key="3">
    <source>
        <dbReference type="Proteomes" id="UP000783213"/>
    </source>
</evidence>
<gene>
    <name evidence="2" type="ORF">EAE98_006125</name>
</gene>
<dbReference type="RefSeq" id="XP_038810142.1">
    <property type="nucleotide sequence ID" value="XM_038953747.1"/>
</dbReference>
<evidence type="ECO:0000256" key="1">
    <source>
        <dbReference type="SAM" id="MobiDB-lite"/>
    </source>
</evidence>
<feature type="region of interest" description="Disordered" evidence="1">
    <location>
        <begin position="1"/>
        <end position="63"/>
    </location>
</feature>
<comment type="caution">
    <text evidence="2">The sequence shown here is derived from an EMBL/GenBank/DDBJ whole genome shotgun (WGS) entry which is preliminary data.</text>
</comment>
<organism evidence="2 3">
    <name type="scientific">Botrytis deweyae</name>
    <dbReference type="NCBI Taxonomy" id="2478750"/>
    <lineage>
        <taxon>Eukaryota</taxon>
        <taxon>Fungi</taxon>
        <taxon>Dikarya</taxon>
        <taxon>Ascomycota</taxon>
        <taxon>Pezizomycotina</taxon>
        <taxon>Leotiomycetes</taxon>
        <taxon>Helotiales</taxon>
        <taxon>Sclerotiniaceae</taxon>
        <taxon>Botrytis</taxon>
    </lineage>
</organism>
<accession>A0ABQ7ILQ4</accession>
<sequence length="234" mass="28608">MEGHHRRHGHSSHRGDKHDDTKRAEEQRDDPEYQEKLTKELKERRRRKERRKMARKAVDSKMGSPWWSELNASEVLAREWMAAEREERVLRDADEWNKIHEFNKITQSAHDRKWKYSAFAEVERKFKIKKAKRDEEKREREHKLEEAWNREFYRWNAELEAAGIQDGRYTRPDEDGVIWSPQSLLNIDNDIRKMHLEKCMPSIQEPEKRGRHCMDCKDEKEVGRFWNEVRRFKL</sequence>
<evidence type="ECO:0000313" key="2">
    <source>
        <dbReference type="EMBL" id="KAF7927743.1"/>
    </source>
</evidence>
<feature type="compositionally biased region" description="Basic and acidic residues" evidence="1">
    <location>
        <begin position="13"/>
        <end position="43"/>
    </location>
</feature>
<keyword evidence="3" id="KW-1185">Reference proteome</keyword>
<name>A0ABQ7ILQ4_9HELO</name>
<feature type="compositionally biased region" description="Basic residues" evidence="1">
    <location>
        <begin position="1"/>
        <end position="12"/>
    </location>
</feature>
<dbReference type="GeneID" id="62232899"/>
<dbReference type="Proteomes" id="UP000783213">
    <property type="component" value="Unassembled WGS sequence"/>
</dbReference>
<proteinExistence type="predicted"/>
<dbReference type="EMBL" id="RCSX01000012">
    <property type="protein sequence ID" value="KAF7927743.1"/>
    <property type="molecule type" value="Genomic_DNA"/>
</dbReference>
<reference evidence="2 3" key="1">
    <citation type="journal article" date="2020" name="Genome Biol. Evol.">
        <title>Comparative genomics of Sclerotiniaceae.</title>
        <authorList>
            <person name="Valero Jimenez C.A."/>
            <person name="Steentjes M."/>
            <person name="Scholten O.E."/>
            <person name="Van Kan J.A.L."/>
        </authorList>
    </citation>
    <scope>NUCLEOTIDE SEQUENCE [LARGE SCALE GENOMIC DNA]</scope>
    <source>
        <strain evidence="2 3">B1</strain>
    </source>
</reference>
<feature type="compositionally biased region" description="Basic residues" evidence="1">
    <location>
        <begin position="44"/>
        <end position="55"/>
    </location>
</feature>
<protein>
    <submittedName>
        <fullName evidence="2">Uncharacterized protein</fullName>
    </submittedName>
</protein>